<dbReference type="Proteomes" id="UP000018291">
    <property type="component" value="Unassembled WGS sequence"/>
</dbReference>
<evidence type="ECO:0000256" key="1">
    <source>
        <dbReference type="SAM" id="MobiDB-lite"/>
    </source>
</evidence>
<comment type="caution">
    <text evidence="2">The sequence shown here is derived from an EMBL/GenBank/DDBJ whole genome shotgun (WGS) entry which is preliminary data.</text>
</comment>
<organism evidence="2 3">
    <name type="scientific">Candidatus Neomicrothrix parvicella RN1</name>
    <dbReference type="NCBI Taxonomy" id="1229780"/>
    <lineage>
        <taxon>Bacteria</taxon>
        <taxon>Bacillati</taxon>
        <taxon>Actinomycetota</taxon>
        <taxon>Acidimicrobiia</taxon>
        <taxon>Acidimicrobiales</taxon>
        <taxon>Microthrixaceae</taxon>
        <taxon>Candidatus Neomicrothrix</taxon>
    </lineage>
</organism>
<name>R4Z5G8_9ACTN</name>
<accession>R4Z5G8</accession>
<reference evidence="2 3" key="1">
    <citation type="journal article" date="2013" name="ISME J.">
        <title>Metabolic model for the filamentous 'Candidatus Microthrix parvicella' based on genomic and metagenomic analyses.</title>
        <authorList>
            <person name="Jon McIlroy S."/>
            <person name="Kristiansen R."/>
            <person name="Albertsen M."/>
            <person name="Michael Karst S."/>
            <person name="Rossetti S."/>
            <person name="Lund Nielsen J."/>
            <person name="Tandoi V."/>
            <person name="James Seviour R."/>
            <person name="Nielsen P.H."/>
        </authorList>
    </citation>
    <scope>NUCLEOTIDE SEQUENCE [LARGE SCALE GENOMIC DNA]</scope>
    <source>
        <strain evidence="2 3">RN1</strain>
    </source>
</reference>
<dbReference type="EMBL" id="CANL01000087">
    <property type="protein sequence ID" value="CCM65988.1"/>
    <property type="molecule type" value="Genomic_DNA"/>
</dbReference>
<feature type="region of interest" description="Disordered" evidence="1">
    <location>
        <begin position="168"/>
        <end position="189"/>
    </location>
</feature>
<dbReference type="STRING" id="1229780.BN381_90059"/>
<keyword evidence="3" id="KW-1185">Reference proteome</keyword>
<gene>
    <name evidence="2" type="ORF">BN381_90059</name>
</gene>
<dbReference type="AlphaFoldDB" id="R4Z5G8"/>
<evidence type="ECO:0000313" key="2">
    <source>
        <dbReference type="EMBL" id="CCM65988.1"/>
    </source>
</evidence>
<dbReference type="HOGENOM" id="CLU_1432160_0_0_11"/>
<protein>
    <submittedName>
        <fullName evidence="2">Uncharacterized protein</fullName>
    </submittedName>
</protein>
<dbReference type="RefSeq" id="WP_012231462.1">
    <property type="nucleotide sequence ID" value="NZ_HG422565.1"/>
</dbReference>
<evidence type="ECO:0000313" key="3">
    <source>
        <dbReference type="Proteomes" id="UP000018291"/>
    </source>
</evidence>
<proteinExistence type="predicted"/>
<sequence>MASSTRTQDTTNPEAAVRRYLNYLSDPTSVIDHDRVEEVQAELSATDDQIERLRLESELDRVRSTDGESVVREFISVAKQFAEEEDITADAFRRQGVPTEVLAQAGFGTKGGKATSARSQRVNAATVAAHVQGRSGTWTYNDIESGTGASIGTVRKVVDDLVAAKKVKSLGPDPDHASRGRAPNLFTAA</sequence>